<accession>A0A939DCF1</accession>
<feature type="transmembrane region" description="Helical" evidence="9">
    <location>
        <begin position="232"/>
        <end position="252"/>
    </location>
</feature>
<keyword evidence="6 9" id="KW-1133">Transmembrane helix</keyword>
<dbReference type="AlphaFoldDB" id="A0A939DCF1"/>
<evidence type="ECO:0000313" key="11">
    <source>
        <dbReference type="Proteomes" id="UP000664303"/>
    </source>
</evidence>
<feature type="transmembrane region" description="Helical" evidence="9">
    <location>
        <begin position="111"/>
        <end position="129"/>
    </location>
</feature>
<sequence length="434" mass="44775">MHDTQSHAPAASEQLRRVVGAPGYALLALNGVIGAGIFGLPAVAAQRVGDFSPWLFLLCALIIMTVVLGFARAASLVSATGGPIVYVARAHGAFAGFQVGWLLYISRLVAMAANTVLLVTYAAWFLPALESGLPRQLAIALVIAALTGLNIVGVRAGMGVVYLLSVFKVLPLLFFAGLGLAHAEPGLLGGATLPPLPTLGETLLLLIYAFVGFENAVIPAGEGRRPARDIPVAIIATVVLISLLYFLIQWVALSLLPELSASSQPLVDAASVMWGTTGATVMAVAAVASIAGNCSASVLGAPRLSYALSLEKGLPAWFGRVHPRFHTPANSIAFYGAGAILLAVTGSFVTLAVVSTLVRLVTYAAVLLSLPRLRAEAGEEAGGLPLPGGWFIPALGLLLCLALLSQASATAWGMALALAAIGTALYLFTSRRRA</sequence>
<evidence type="ECO:0000256" key="3">
    <source>
        <dbReference type="ARBA" id="ARBA00021069"/>
    </source>
</evidence>
<dbReference type="GO" id="GO:0022857">
    <property type="term" value="F:transmembrane transporter activity"/>
    <property type="evidence" value="ECO:0007669"/>
    <property type="project" value="InterPro"/>
</dbReference>
<evidence type="ECO:0000256" key="7">
    <source>
        <dbReference type="ARBA" id="ARBA00023136"/>
    </source>
</evidence>
<evidence type="ECO:0000256" key="5">
    <source>
        <dbReference type="ARBA" id="ARBA00022692"/>
    </source>
</evidence>
<organism evidence="10 11">
    <name type="scientific">Parahaliea mediterranea</name>
    <dbReference type="NCBI Taxonomy" id="651086"/>
    <lineage>
        <taxon>Bacteria</taxon>
        <taxon>Pseudomonadati</taxon>
        <taxon>Pseudomonadota</taxon>
        <taxon>Gammaproteobacteria</taxon>
        <taxon>Cellvibrionales</taxon>
        <taxon>Halieaceae</taxon>
        <taxon>Parahaliea</taxon>
    </lineage>
</organism>
<dbReference type="InterPro" id="IPR050367">
    <property type="entry name" value="APC_superfamily"/>
</dbReference>
<dbReference type="Gene3D" id="1.20.1740.10">
    <property type="entry name" value="Amino acid/polyamine transporter I"/>
    <property type="match status" value="1"/>
</dbReference>
<feature type="transmembrane region" description="Helical" evidence="9">
    <location>
        <begin position="160"/>
        <end position="183"/>
    </location>
</feature>
<feature type="transmembrane region" description="Helical" evidence="9">
    <location>
        <begin position="410"/>
        <end position="428"/>
    </location>
</feature>
<dbReference type="PANTHER" id="PTHR42770">
    <property type="entry name" value="AMINO ACID TRANSPORTER-RELATED"/>
    <property type="match status" value="1"/>
</dbReference>
<comment type="subcellular location">
    <subcellularLocation>
        <location evidence="1">Cell membrane</location>
        <topology evidence="1">Multi-pass membrane protein</topology>
    </subcellularLocation>
</comment>
<dbReference type="GO" id="GO:0005886">
    <property type="term" value="C:plasma membrane"/>
    <property type="evidence" value="ECO:0007669"/>
    <property type="project" value="UniProtKB-SubCell"/>
</dbReference>
<evidence type="ECO:0000256" key="9">
    <source>
        <dbReference type="SAM" id="Phobius"/>
    </source>
</evidence>
<dbReference type="InterPro" id="IPR002293">
    <property type="entry name" value="AA/rel_permease1"/>
</dbReference>
<evidence type="ECO:0000256" key="8">
    <source>
        <dbReference type="ARBA" id="ARBA00045636"/>
    </source>
</evidence>
<feature type="transmembrane region" description="Helical" evidence="9">
    <location>
        <begin position="203"/>
        <end position="220"/>
    </location>
</feature>
<evidence type="ECO:0000256" key="4">
    <source>
        <dbReference type="ARBA" id="ARBA00022475"/>
    </source>
</evidence>
<keyword evidence="4" id="KW-1003">Cell membrane</keyword>
<keyword evidence="11" id="KW-1185">Reference proteome</keyword>
<dbReference type="EMBL" id="JAFKCZ010000002">
    <property type="protein sequence ID" value="MBN7795499.1"/>
    <property type="molecule type" value="Genomic_DNA"/>
</dbReference>
<evidence type="ECO:0000256" key="6">
    <source>
        <dbReference type="ARBA" id="ARBA00022989"/>
    </source>
</evidence>
<keyword evidence="7 9" id="KW-0472">Membrane</keyword>
<evidence type="ECO:0000256" key="1">
    <source>
        <dbReference type="ARBA" id="ARBA00004651"/>
    </source>
</evidence>
<comment type="similarity">
    <text evidence="2">Belongs to the amino acid-polyamine-organocation (APC) superfamily. Basic amino acid/polyamine antiporter (APA) (TC 2.A.3.2) family.</text>
</comment>
<dbReference type="RefSeq" id="WP_206558953.1">
    <property type="nucleotide sequence ID" value="NZ_JAFKCZ010000002.1"/>
</dbReference>
<dbReference type="PIRSF" id="PIRSF006060">
    <property type="entry name" value="AA_transporter"/>
    <property type="match status" value="1"/>
</dbReference>
<evidence type="ECO:0000313" key="10">
    <source>
        <dbReference type="EMBL" id="MBN7795499.1"/>
    </source>
</evidence>
<dbReference type="Proteomes" id="UP000664303">
    <property type="component" value="Unassembled WGS sequence"/>
</dbReference>
<feature type="transmembrane region" description="Helical" evidence="9">
    <location>
        <begin position="51"/>
        <end position="71"/>
    </location>
</feature>
<dbReference type="Pfam" id="PF13520">
    <property type="entry name" value="AA_permease_2"/>
    <property type="match status" value="1"/>
</dbReference>
<comment type="caution">
    <text evidence="10">The sequence shown here is derived from an EMBL/GenBank/DDBJ whole genome shotgun (WGS) entry which is preliminary data.</text>
</comment>
<dbReference type="PANTHER" id="PTHR42770:SF18">
    <property type="entry name" value="ARGININE_AGMATINE ANTIPORTER"/>
    <property type="match status" value="1"/>
</dbReference>
<feature type="transmembrane region" description="Helical" evidence="9">
    <location>
        <begin position="272"/>
        <end position="294"/>
    </location>
</feature>
<reference evidence="10" key="1">
    <citation type="submission" date="2021-02" db="EMBL/GenBank/DDBJ databases">
        <title>PHA producing bacteria isolated from coastal sediment in Guangdong, Shenzhen.</title>
        <authorList>
            <person name="Zheng W."/>
            <person name="Yu S."/>
            <person name="Huang Y."/>
        </authorList>
    </citation>
    <scope>NUCLEOTIDE SEQUENCE</scope>
    <source>
        <strain evidence="10">TN14-10</strain>
    </source>
</reference>
<name>A0A939DCF1_9GAMM</name>
<feature type="transmembrane region" description="Helical" evidence="9">
    <location>
        <begin position="332"/>
        <end position="351"/>
    </location>
</feature>
<evidence type="ECO:0000256" key="2">
    <source>
        <dbReference type="ARBA" id="ARBA00008220"/>
    </source>
</evidence>
<proteinExistence type="inferred from homology"/>
<feature type="transmembrane region" description="Helical" evidence="9">
    <location>
        <begin position="135"/>
        <end position="153"/>
    </location>
</feature>
<comment type="function">
    <text evidence="8">Major component of the acid-resistance (AR) system allowing enteric pathogens to survive the acidic environment in the stomach. Exchanges extracellular arginine for its intracellular decarboxylation product agmatine (Agm) thereby expelling intracellular protons. Probably undergoes several conformational states in order to translocate the substrate across the membrane; keeps the substrate accessible to only 1 side of the membrane at a time by opening and closing 3 membrane-internal gates.</text>
</comment>
<keyword evidence="5 9" id="KW-0812">Transmembrane</keyword>
<feature type="transmembrane region" description="Helical" evidence="9">
    <location>
        <begin position="24"/>
        <end position="44"/>
    </location>
</feature>
<gene>
    <name evidence="10" type="ORF">JYP50_02780</name>
</gene>
<protein>
    <recommendedName>
        <fullName evidence="3">Arginine/agmatine antiporter</fullName>
    </recommendedName>
</protein>